<keyword evidence="3" id="KW-1185">Reference proteome</keyword>
<dbReference type="EMBL" id="JAGSXJ010000017">
    <property type="protein sequence ID" value="KAH6683660.1"/>
    <property type="molecule type" value="Genomic_DNA"/>
</dbReference>
<dbReference type="AlphaFoldDB" id="A0A9P9AA01"/>
<comment type="caution">
    <text evidence="2">The sequence shown here is derived from an EMBL/GenBank/DDBJ whole genome shotgun (WGS) entry which is preliminary data.</text>
</comment>
<feature type="transmembrane region" description="Helical" evidence="1">
    <location>
        <begin position="198"/>
        <end position="218"/>
    </location>
</feature>
<dbReference type="Proteomes" id="UP000770015">
    <property type="component" value="Unassembled WGS sequence"/>
</dbReference>
<evidence type="ECO:0000256" key="1">
    <source>
        <dbReference type="SAM" id="Phobius"/>
    </source>
</evidence>
<proteinExistence type="predicted"/>
<accession>A0A9P9AA01</accession>
<keyword evidence="1" id="KW-0812">Transmembrane</keyword>
<protein>
    <submittedName>
        <fullName evidence="2">Uncharacterized protein</fullName>
    </submittedName>
</protein>
<organism evidence="2 3">
    <name type="scientific">Plectosphaerella plurivora</name>
    <dbReference type="NCBI Taxonomy" id="936078"/>
    <lineage>
        <taxon>Eukaryota</taxon>
        <taxon>Fungi</taxon>
        <taxon>Dikarya</taxon>
        <taxon>Ascomycota</taxon>
        <taxon>Pezizomycotina</taxon>
        <taxon>Sordariomycetes</taxon>
        <taxon>Hypocreomycetidae</taxon>
        <taxon>Glomerellales</taxon>
        <taxon>Plectosphaerellaceae</taxon>
        <taxon>Plectosphaerella</taxon>
    </lineage>
</organism>
<sequence>MRSSFELPFSSQYLFCSFSFLKHPLNTPPLNTFCTSLKHYHPLIWSFKMRRQSLLPFLCAILPAANAFRFIDPEGPTLDLSKPIHVSWDLRGGASDDLARSYQIVFVAASESVVWDYNVTSFNISTSQTTGSYTWDPSDDFGPDSNNTQQLEGGPLPLHFFEARFIAADGFKLGSTWSKKYFITGVPNITGSGSGGRFVVSGAAIGLAAGIAALNIFAL</sequence>
<keyword evidence="1" id="KW-0472">Membrane</keyword>
<keyword evidence="1" id="KW-1133">Transmembrane helix</keyword>
<gene>
    <name evidence="2" type="ORF">F5X68DRAFT_210938</name>
</gene>
<reference evidence="2" key="1">
    <citation type="journal article" date="2021" name="Nat. Commun.">
        <title>Genetic determinants of endophytism in the Arabidopsis root mycobiome.</title>
        <authorList>
            <person name="Mesny F."/>
            <person name="Miyauchi S."/>
            <person name="Thiergart T."/>
            <person name="Pickel B."/>
            <person name="Atanasova L."/>
            <person name="Karlsson M."/>
            <person name="Huettel B."/>
            <person name="Barry K.W."/>
            <person name="Haridas S."/>
            <person name="Chen C."/>
            <person name="Bauer D."/>
            <person name="Andreopoulos W."/>
            <person name="Pangilinan J."/>
            <person name="LaButti K."/>
            <person name="Riley R."/>
            <person name="Lipzen A."/>
            <person name="Clum A."/>
            <person name="Drula E."/>
            <person name="Henrissat B."/>
            <person name="Kohler A."/>
            <person name="Grigoriev I.V."/>
            <person name="Martin F.M."/>
            <person name="Hacquard S."/>
        </authorList>
    </citation>
    <scope>NUCLEOTIDE SEQUENCE</scope>
    <source>
        <strain evidence="2">MPI-SDFR-AT-0117</strain>
    </source>
</reference>
<name>A0A9P9AA01_9PEZI</name>
<evidence type="ECO:0000313" key="2">
    <source>
        <dbReference type="EMBL" id="KAH6683660.1"/>
    </source>
</evidence>
<evidence type="ECO:0000313" key="3">
    <source>
        <dbReference type="Proteomes" id="UP000770015"/>
    </source>
</evidence>